<evidence type="ECO:0000256" key="1">
    <source>
        <dbReference type="SAM" id="MobiDB-lite"/>
    </source>
</evidence>
<dbReference type="Gene3D" id="2.130.10.10">
    <property type="entry name" value="YVTN repeat-like/Quinoprotein amine dehydrogenase"/>
    <property type="match status" value="1"/>
</dbReference>
<evidence type="ECO:0000313" key="5">
    <source>
        <dbReference type="Proteomes" id="UP000225740"/>
    </source>
</evidence>
<feature type="domain" description="Pyrrolo-quinoline quinone repeat" evidence="3">
    <location>
        <begin position="116"/>
        <end position="364"/>
    </location>
</feature>
<evidence type="ECO:0000256" key="2">
    <source>
        <dbReference type="SAM" id="SignalP"/>
    </source>
</evidence>
<dbReference type="InterPro" id="IPR015943">
    <property type="entry name" value="WD40/YVTN_repeat-like_dom_sf"/>
</dbReference>
<dbReference type="Pfam" id="PF13360">
    <property type="entry name" value="PQQ_2"/>
    <property type="match status" value="1"/>
</dbReference>
<accession>A0A2G1W7A3</accession>
<reference evidence="4 5" key="1">
    <citation type="submission" date="2017-06" db="EMBL/GenBank/DDBJ databases">
        <title>Description of Rhodopirellula bahusiensis sp. nov.</title>
        <authorList>
            <person name="Kizina J."/>
            <person name="Harder J."/>
        </authorList>
    </citation>
    <scope>NUCLEOTIDE SEQUENCE [LARGE SCALE GENOMIC DNA]</scope>
    <source>
        <strain evidence="4 5">SWK21</strain>
    </source>
</reference>
<dbReference type="PANTHER" id="PTHR34512">
    <property type="entry name" value="CELL SURFACE PROTEIN"/>
    <property type="match status" value="1"/>
</dbReference>
<gene>
    <name evidence="4" type="ORF">CEE69_13620</name>
</gene>
<comment type="caution">
    <text evidence="4">The sequence shown here is derived from an EMBL/GenBank/DDBJ whole genome shotgun (WGS) entry which is preliminary data.</text>
</comment>
<organism evidence="4 5">
    <name type="scientific">Rhodopirellula bahusiensis</name>
    <dbReference type="NCBI Taxonomy" id="2014065"/>
    <lineage>
        <taxon>Bacteria</taxon>
        <taxon>Pseudomonadati</taxon>
        <taxon>Planctomycetota</taxon>
        <taxon>Planctomycetia</taxon>
        <taxon>Pirellulales</taxon>
        <taxon>Pirellulaceae</taxon>
        <taxon>Rhodopirellula</taxon>
    </lineage>
</organism>
<dbReference type="InterPro" id="IPR018391">
    <property type="entry name" value="PQQ_b-propeller_rpt"/>
</dbReference>
<feature type="region of interest" description="Disordered" evidence="1">
    <location>
        <begin position="26"/>
        <end position="46"/>
    </location>
</feature>
<dbReference type="SUPFAM" id="SSF50998">
    <property type="entry name" value="Quinoprotein alcohol dehydrogenase-like"/>
    <property type="match status" value="1"/>
</dbReference>
<feature type="signal peptide" evidence="2">
    <location>
        <begin position="1"/>
        <end position="21"/>
    </location>
</feature>
<keyword evidence="2" id="KW-0732">Signal</keyword>
<name>A0A2G1W7A3_9BACT</name>
<dbReference type="Gene3D" id="2.40.10.480">
    <property type="match status" value="1"/>
</dbReference>
<dbReference type="EMBL" id="NIZW01000009">
    <property type="protein sequence ID" value="PHQ34896.1"/>
    <property type="molecule type" value="Genomic_DNA"/>
</dbReference>
<dbReference type="AlphaFoldDB" id="A0A2G1W7A3"/>
<evidence type="ECO:0000259" key="3">
    <source>
        <dbReference type="Pfam" id="PF13360"/>
    </source>
</evidence>
<dbReference type="InterPro" id="IPR011047">
    <property type="entry name" value="Quinoprotein_ADH-like_sf"/>
</dbReference>
<evidence type="ECO:0000313" key="4">
    <source>
        <dbReference type="EMBL" id="PHQ34896.1"/>
    </source>
</evidence>
<dbReference type="RefSeq" id="WP_099261195.1">
    <property type="nucleotide sequence ID" value="NZ_NIZW01000009.1"/>
</dbReference>
<proteinExistence type="predicted"/>
<keyword evidence="5" id="KW-1185">Reference proteome</keyword>
<sequence>MKTYIITITSLLLSLSQSLTFGDSPDGNWHQWRGPEATGVSRTADPPVQWSEDKNVKWKVDIDGKGTSTPIVWNDKVFLLSAIDTGVKDTSIPDPKDQPKTNFFNIKRPNTQHAFVVLCLDRESGKELWRRTAITKIPHDGAHNDNDFASASPTTDGKLLYSWFGSAGLYCYDLDGNKRWERDLGEAKVGSSLGEGCSPVLHDGKLVIVRDHAGQSSIEVLDAKTGDTLWQRERDEDNAWATPRVIRHSGKTQVITAASGAVRSYDLDSGEIIWQCSGLTGNVTPCPVIEGDYVICMSGYEGYAAMAIPLTETGDITGSEKILWKRDRGTPYIPSPLLYDGLLYYNQSNQSILTCVNAKSGERVFGPERIGQLSNIYASPVGAAGRVYITGRDGETLVLERSTEYTELATNHLDDRFDASPALAGNQLFLRGAKYLYCLEANQE</sequence>
<protein>
    <recommendedName>
        <fullName evidence="3">Pyrrolo-quinoline quinone repeat domain-containing protein</fullName>
    </recommendedName>
</protein>
<dbReference type="SMART" id="SM00564">
    <property type="entry name" value="PQQ"/>
    <property type="match status" value="4"/>
</dbReference>
<dbReference type="OrthoDB" id="244732at2"/>
<dbReference type="Proteomes" id="UP000225740">
    <property type="component" value="Unassembled WGS sequence"/>
</dbReference>
<feature type="chain" id="PRO_5013558454" description="Pyrrolo-quinoline quinone repeat domain-containing protein" evidence="2">
    <location>
        <begin position="22"/>
        <end position="444"/>
    </location>
</feature>
<dbReference type="InterPro" id="IPR002372">
    <property type="entry name" value="PQQ_rpt_dom"/>
</dbReference>
<dbReference type="GeneID" id="90609141"/>
<dbReference type="PANTHER" id="PTHR34512:SF30">
    <property type="entry name" value="OUTER MEMBRANE PROTEIN ASSEMBLY FACTOR BAMB"/>
    <property type="match status" value="1"/>
</dbReference>